<dbReference type="GO" id="GO:0005737">
    <property type="term" value="C:cytoplasm"/>
    <property type="evidence" value="ECO:0007669"/>
    <property type="project" value="TreeGrafter"/>
</dbReference>
<gene>
    <name evidence="5" type="ORF">CWE25_02140</name>
</gene>
<dbReference type="InterPro" id="IPR015422">
    <property type="entry name" value="PyrdxlP-dep_Trfase_small"/>
</dbReference>
<dbReference type="InterPro" id="IPR015421">
    <property type="entry name" value="PyrdxlP-dep_Trfase_major"/>
</dbReference>
<organism evidence="5 6">
    <name type="scientific">Idiomarina fontislapidosi</name>
    <dbReference type="NCBI Taxonomy" id="263723"/>
    <lineage>
        <taxon>Bacteria</taxon>
        <taxon>Pseudomonadati</taxon>
        <taxon>Pseudomonadota</taxon>
        <taxon>Gammaproteobacteria</taxon>
        <taxon>Alteromonadales</taxon>
        <taxon>Idiomarinaceae</taxon>
        <taxon>Idiomarina</taxon>
    </lineage>
</organism>
<keyword evidence="2 3" id="KW-0663">Pyridoxal phosphate</keyword>
<dbReference type="InterPro" id="IPR015424">
    <property type="entry name" value="PyrdxlP-dep_Trfase"/>
</dbReference>
<dbReference type="Pfam" id="PF01053">
    <property type="entry name" value="Cys_Met_Meta_PP"/>
    <property type="match status" value="1"/>
</dbReference>
<dbReference type="Proteomes" id="UP000287330">
    <property type="component" value="Unassembled WGS sequence"/>
</dbReference>
<dbReference type="GO" id="GO:0018826">
    <property type="term" value="F:methionine gamma-lyase activity"/>
    <property type="evidence" value="ECO:0007669"/>
    <property type="project" value="UniProtKB-EC"/>
</dbReference>
<dbReference type="GO" id="GO:0030170">
    <property type="term" value="F:pyridoxal phosphate binding"/>
    <property type="evidence" value="ECO:0007669"/>
    <property type="project" value="InterPro"/>
</dbReference>
<dbReference type="FunFam" id="3.40.640.10:FF:000046">
    <property type="entry name" value="Cystathionine gamma-lyase"/>
    <property type="match status" value="1"/>
</dbReference>
<evidence type="ECO:0000256" key="1">
    <source>
        <dbReference type="ARBA" id="ARBA00001933"/>
    </source>
</evidence>
<dbReference type="OrthoDB" id="9805807at2"/>
<keyword evidence="6" id="KW-1185">Reference proteome</keyword>
<dbReference type="PANTHER" id="PTHR11808:SF80">
    <property type="entry name" value="CYSTATHIONINE GAMMA-LYASE"/>
    <property type="match status" value="1"/>
</dbReference>
<sequence>MSADKQVTKHHQLATQVIHGGRAPQDPEGALVAPLYQTSTFKFSHSEQGSARFAGEESGYIYSRLGNPTITQLETRVAGLEGFDAAAASATGMGAIAATTMALVRSGDHVLVSDAIYGCSYALFSELFERFGVTAEFVDMSDATAVTDHLRDNTRFVFIETPANPHLKLLDIAAIKQAMGTSRAKLIVDNTFMTPLLQQPKAFGADIVIHSATKFLNGHGDVVAGIVCGDEPTITDIKRTTLKDMGATMSPHDAWLILRGLKTLDVRMQRHCDNAEKVVNFLQQHELVRTIYYPGLTSHPKHHLVGTQMQRAGAVIAFELHSDEQGARAFLDALNMIALAVSLGDAETLIQHPASMTHSPYTPEARQAAGISDTLLRIAVGLEDADDIIADLKQALDNVAHRWRDSA</sequence>
<name>A0A432YBR9_9GAMM</name>
<feature type="modified residue" description="N6-(pyridoxal phosphate)lysine" evidence="3">
    <location>
        <position position="214"/>
    </location>
</feature>
<comment type="similarity">
    <text evidence="4">Belongs to the trans-sulfuration enzymes family.</text>
</comment>
<reference evidence="6" key="1">
    <citation type="journal article" date="2018" name="Front. Microbiol.">
        <title>Genome-Based Analysis Reveals the Taxonomy and Diversity of the Family Idiomarinaceae.</title>
        <authorList>
            <person name="Liu Y."/>
            <person name="Lai Q."/>
            <person name="Shao Z."/>
        </authorList>
    </citation>
    <scope>NUCLEOTIDE SEQUENCE [LARGE SCALE GENOMIC DNA]</scope>
    <source>
        <strain evidence="6">F23</strain>
    </source>
</reference>
<protein>
    <submittedName>
        <fullName evidence="5">Methionine gamma-lyase</fullName>
        <ecNumber evidence="5">4.4.1.11</ecNumber>
    </submittedName>
</protein>
<accession>A0A432YBR9</accession>
<dbReference type="InterPro" id="IPR054542">
    <property type="entry name" value="Cys_met_metab_PP"/>
</dbReference>
<dbReference type="PROSITE" id="PS00868">
    <property type="entry name" value="CYS_MET_METAB_PP"/>
    <property type="match status" value="1"/>
</dbReference>
<comment type="caution">
    <text evidence="5">The sequence shown here is derived from an EMBL/GenBank/DDBJ whole genome shotgun (WGS) entry which is preliminary data.</text>
</comment>
<dbReference type="EMBL" id="PIPV01000001">
    <property type="protein sequence ID" value="RUO58414.1"/>
    <property type="molecule type" value="Genomic_DNA"/>
</dbReference>
<evidence type="ECO:0000313" key="5">
    <source>
        <dbReference type="EMBL" id="RUO58414.1"/>
    </source>
</evidence>
<evidence type="ECO:0000256" key="4">
    <source>
        <dbReference type="RuleBase" id="RU362118"/>
    </source>
</evidence>
<keyword evidence="5" id="KW-0456">Lyase</keyword>
<dbReference type="RefSeq" id="WP_110572695.1">
    <property type="nucleotide sequence ID" value="NZ_PIPV01000001.1"/>
</dbReference>
<dbReference type="EC" id="4.4.1.11" evidence="5"/>
<dbReference type="PANTHER" id="PTHR11808">
    <property type="entry name" value="TRANS-SULFURATION ENZYME FAMILY MEMBER"/>
    <property type="match status" value="1"/>
</dbReference>
<dbReference type="CDD" id="cd00614">
    <property type="entry name" value="CGS_like"/>
    <property type="match status" value="1"/>
</dbReference>
<dbReference type="AlphaFoldDB" id="A0A432YBR9"/>
<evidence type="ECO:0000256" key="2">
    <source>
        <dbReference type="ARBA" id="ARBA00022898"/>
    </source>
</evidence>
<evidence type="ECO:0000313" key="6">
    <source>
        <dbReference type="Proteomes" id="UP000287330"/>
    </source>
</evidence>
<dbReference type="SUPFAM" id="SSF53383">
    <property type="entry name" value="PLP-dependent transferases"/>
    <property type="match status" value="1"/>
</dbReference>
<dbReference type="Gene3D" id="3.40.640.10">
    <property type="entry name" value="Type I PLP-dependent aspartate aminotransferase-like (Major domain)"/>
    <property type="match status" value="1"/>
</dbReference>
<dbReference type="Gene3D" id="3.90.1150.10">
    <property type="entry name" value="Aspartate Aminotransferase, domain 1"/>
    <property type="match status" value="1"/>
</dbReference>
<comment type="cofactor">
    <cofactor evidence="1 4">
        <name>pyridoxal 5'-phosphate</name>
        <dbReference type="ChEBI" id="CHEBI:597326"/>
    </cofactor>
</comment>
<proteinExistence type="inferred from homology"/>
<dbReference type="GO" id="GO:0019346">
    <property type="term" value="P:transsulfuration"/>
    <property type="evidence" value="ECO:0007669"/>
    <property type="project" value="InterPro"/>
</dbReference>
<evidence type="ECO:0000256" key="3">
    <source>
        <dbReference type="PIRSR" id="PIRSR001434-2"/>
    </source>
</evidence>
<dbReference type="PIRSF" id="PIRSF001434">
    <property type="entry name" value="CGS"/>
    <property type="match status" value="1"/>
</dbReference>
<dbReference type="InterPro" id="IPR000277">
    <property type="entry name" value="Cys/Met-Metab_PyrdxlP-dep_enz"/>
</dbReference>
<dbReference type="GO" id="GO:0009086">
    <property type="term" value="P:methionine biosynthetic process"/>
    <property type="evidence" value="ECO:0007669"/>
    <property type="project" value="UniProtKB-ARBA"/>
</dbReference>
<dbReference type="FunFam" id="3.90.1150.10:FF:000033">
    <property type="entry name" value="Cystathionine gamma-synthase"/>
    <property type="match status" value="1"/>
</dbReference>